<dbReference type="GO" id="GO:0006298">
    <property type="term" value="P:mismatch repair"/>
    <property type="evidence" value="ECO:0007669"/>
    <property type="project" value="InterPro"/>
</dbReference>
<evidence type="ECO:0000313" key="1">
    <source>
        <dbReference type="EMBL" id="CAH0547132.1"/>
    </source>
</evidence>
<gene>
    <name evidence="1" type="ORF">MELIAE_LOCUS1176</name>
</gene>
<reference evidence="1" key="1">
    <citation type="submission" date="2021-12" db="EMBL/GenBank/DDBJ databases">
        <authorList>
            <person name="King R."/>
        </authorList>
    </citation>
    <scope>NUCLEOTIDE SEQUENCE</scope>
</reference>
<dbReference type="PANTHER" id="PTHR10073:SF52">
    <property type="entry name" value="MISMATCH REPAIR ENDONUCLEASE PMS2"/>
    <property type="match status" value="1"/>
</dbReference>
<name>A0A9P0ASM1_BRAAE</name>
<dbReference type="GO" id="GO:0032389">
    <property type="term" value="C:MutLalpha complex"/>
    <property type="evidence" value="ECO:0007669"/>
    <property type="project" value="TreeGrafter"/>
</dbReference>
<proteinExistence type="predicted"/>
<sequence length="177" mass="19985">MRSANPAYEQGPRSLTRSFIPGDGSLTQVAPATKKIHLEAIPVSKETKFDEGDISEMLFVLQHSNLQTCQPTKVKQMFASRACRKSVMIGTPLLPSVMKKIVDHMGDIHQPWLHFFRLFLSGFICKRLVLSDFTRKRLPSPISPANICFYPRTSAFIRNRLILSGFTRKHLLLSANA</sequence>
<dbReference type="PANTHER" id="PTHR10073">
    <property type="entry name" value="DNA MISMATCH REPAIR PROTEIN MLH, PMS, MUTL"/>
    <property type="match status" value="1"/>
</dbReference>
<keyword evidence="2" id="KW-1185">Reference proteome</keyword>
<dbReference type="EMBL" id="OV121132">
    <property type="protein sequence ID" value="CAH0547132.1"/>
    <property type="molecule type" value="Genomic_DNA"/>
</dbReference>
<dbReference type="InterPro" id="IPR038973">
    <property type="entry name" value="MutL/Mlh/Pms-like"/>
</dbReference>
<dbReference type="Gene3D" id="3.30.1540.20">
    <property type="entry name" value="MutL, C-terminal domain, dimerisation subdomain"/>
    <property type="match status" value="1"/>
</dbReference>
<organism evidence="1 2">
    <name type="scientific">Brassicogethes aeneus</name>
    <name type="common">Rape pollen beetle</name>
    <name type="synonym">Meligethes aeneus</name>
    <dbReference type="NCBI Taxonomy" id="1431903"/>
    <lineage>
        <taxon>Eukaryota</taxon>
        <taxon>Metazoa</taxon>
        <taxon>Ecdysozoa</taxon>
        <taxon>Arthropoda</taxon>
        <taxon>Hexapoda</taxon>
        <taxon>Insecta</taxon>
        <taxon>Pterygota</taxon>
        <taxon>Neoptera</taxon>
        <taxon>Endopterygota</taxon>
        <taxon>Coleoptera</taxon>
        <taxon>Polyphaga</taxon>
        <taxon>Cucujiformia</taxon>
        <taxon>Nitidulidae</taxon>
        <taxon>Meligethinae</taxon>
        <taxon>Brassicogethes</taxon>
    </lineage>
</organism>
<protein>
    <submittedName>
        <fullName evidence="1">Uncharacterized protein</fullName>
    </submittedName>
</protein>
<dbReference type="GO" id="GO:0140664">
    <property type="term" value="F:ATP-dependent DNA damage sensor activity"/>
    <property type="evidence" value="ECO:0007669"/>
    <property type="project" value="InterPro"/>
</dbReference>
<dbReference type="OrthoDB" id="6743091at2759"/>
<evidence type="ECO:0000313" key="2">
    <source>
        <dbReference type="Proteomes" id="UP001154078"/>
    </source>
</evidence>
<accession>A0A9P0ASM1</accession>
<dbReference type="Proteomes" id="UP001154078">
    <property type="component" value="Chromosome 1"/>
</dbReference>
<dbReference type="GO" id="GO:0016887">
    <property type="term" value="F:ATP hydrolysis activity"/>
    <property type="evidence" value="ECO:0007669"/>
    <property type="project" value="InterPro"/>
</dbReference>
<dbReference type="AlphaFoldDB" id="A0A9P0ASM1"/>
<dbReference type="InterPro" id="IPR042120">
    <property type="entry name" value="MutL_C_dimsub"/>
</dbReference>